<dbReference type="GO" id="GO:0003777">
    <property type="term" value="F:microtubule motor activity"/>
    <property type="evidence" value="ECO:0007669"/>
    <property type="project" value="InterPro"/>
</dbReference>
<dbReference type="Proteomes" id="UP001141806">
    <property type="component" value="Unassembled WGS sequence"/>
</dbReference>
<accession>A0A9Q0KKQ3</accession>
<keyword evidence="2" id="KW-0067">ATP-binding</keyword>
<dbReference type="SUPFAM" id="SSF52540">
    <property type="entry name" value="P-loop containing nucleoside triphosphate hydrolases"/>
    <property type="match status" value="1"/>
</dbReference>
<sequence>MESRKSVQNLAQSIHSLLGLKTHLTSGWADSVCNIIKKLPSEDSRDGSQIKCQNYNSENSNENKDVDNGAAVSKLYDDLAALTANLSELNLKKRQALNDFLDLKDEVFSEVAPVIKSVMDGFNVCIFAYGQTGTGKTFTMEGKPDCPGIVPHAIKELFNEAGESNHSFLFTYSMLEIYMGNLRDLLVPRMKKPTDRITKCLSIITDPKGGIEIDNLVAIRVNDVNQAMELYRLGSQFRSTASTNSNINSSRSHCLIRISLTSFNAPSRRKETNKMWMIDLGGSERLLKTKAWGRRLEEGKAINLSLSALGDVISALQKGKPHVPYRNSKLTQVLRDSLGEDSKTLMLVHISPKEEDLCESICSLGFATRVRSIHLGNEESEEVQAKKEVAMVKLLQKMKELESECHDVRRDIKKLHEKLDHCTRDVSSHDNHLEAFYLSKEVLHSKIEKEKHSGADVKATPSLELPSFMKPTICSTRRYGKDHQAPEYSKKRIPLPSRRRRCTKNLTVFRNGISEYGSECTTSRTSCLVSLNMKHSTDYGIECSQDSSECDIKAVVFPEQEISPKSLGYQEAHLIYSINEYANRKASKINSSKCLTVDNCLHLQKHELNTGIATHRTKWVPPIPVSEKMYKHNVKSVSNKLQSEKVHAHKMTYKNVPGDQDSVNNLAAIGAISQPPVEVVVVETPTFFDAPVAEESGYNSISHFHTTDNRVMEEAWGLSNSFMIRNSGCCAASPPVQYNCFNQDNDYSGVTEMSSKQIDMGEVHNLPEDLMCQDSKGNLLSSSDMETNNILNLKEQSHESESQGLLTERSFKSLVDPTVMINQKVQTVVFTPNGKNSDEYCEAGCFSAYYQHTEGVMRPCLNTMRSEKSLLAELNDAYQEDLTTSLIRSPERIHQTGMSDLLGHKIQSLIASALLGLGVQSLGLEHDFFYGLML</sequence>
<dbReference type="GO" id="GO:0015630">
    <property type="term" value="C:microtubule cytoskeleton"/>
    <property type="evidence" value="ECO:0007669"/>
    <property type="project" value="TreeGrafter"/>
</dbReference>
<evidence type="ECO:0000259" key="4">
    <source>
        <dbReference type="PROSITE" id="PS50067"/>
    </source>
</evidence>
<evidence type="ECO:0000313" key="6">
    <source>
        <dbReference type="Proteomes" id="UP001141806"/>
    </source>
</evidence>
<dbReference type="InterPro" id="IPR027417">
    <property type="entry name" value="P-loop_NTPase"/>
</dbReference>
<evidence type="ECO:0000256" key="1">
    <source>
        <dbReference type="ARBA" id="ARBA00023175"/>
    </source>
</evidence>
<dbReference type="EMBL" id="JAMYWD010000005">
    <property type="protein sequence ID" value="KAJ4972001.1"/>
    <property type="molecule type" value="Genomic_DNA"/>
</dbReference>
<dbReference type="GO" id="GO:0008017">
    <property type="term" value="F:microtubule binding"/>
    <property type="evidence" value="ECO:0007669"/>
    <property type="project" value="InterPro"/>
</dbReference>
<dbReference type="SMART" id="SM00129">
    <property type="entry name" value="KISc"/>
    <property type="match status" value="1"/>
</dbReference>
<dbReference type="PANTHER" id="PTHR47972">
    <property type="entry name" value="KINESIN-LIKE PROTEIN KLP-3"/>
    <property type="match status" value="1"/>
</dbReference>
<keyword evidence="6" id="KW-1185">Reference proteome</keyword>
<dbReference type="Pfam" id="PF00225">
    <property type="entry name" value="Kinesin"/>
    <property type="match status" value="1"/>
</dbReference>
<feature type="coiled-coil region" evidence="3">
    <location>
        <begin position="384"/>
        <end position="418"/>
    </location>
</feature>
<proteinExistence type="inferred from homology"/>
<keyword evidence="2" id="KW-0547">Nucleotide-binding</keyword>
<dbReference type="PRINTS" id="PR00380">
    <property type="entry name" value="KINESINHEAVY"/>
</dbReference>
<organism evidence="5 6">
    <name type="scientific">Protea cynaroides</name>
    <dbReference type="NCBI Taxonomy" id="273540"/>
    <lineage>
        <taxon>Eukaryota</taxon>
        <taxon>Viridiplantae</taxon>
        <taxon>Streptophyta</taxon>
        <taxon>Embryophyta</taxon>
        <taxon>Tracheophyta</taxon>
        <taxon>Spermatophyta</taxon>
        <taxon>Magnoliopsida</taxon>
        <taxon>Proteales</taxon>
        <taxon>Proteaceae</taxon>
        <taxon>Protea</taxon>
    </lineage>
</organism>
<gene>
    <name evidence="5" type="ORF">NE237_005100</name>
</gene>
<name>A0A9Q0KKQ3_9MAGN</name>
<dbReference type="GO" id="GO:0005524">
    <property type="term" value="F:ATP binding"/>
    <property type="evidence" value="ECO:0007669"/>
    <property type="project" value="UniProtKB-UniRule"/>
</dbReference>
<evidence type="ECO:0000313" key="5">
    <source>
        <dbReference type="EMBL" id="KAJ4972001.1"/>
    </source>
</evidence>
<dbReference type="PANTHER" id="PTHR47972:SF23">
    <property type="entry name" value="KINESIN MOTOR DOMAIN-CONTAINING PROTEIN"/>
    <property type="match status" value="1"/>
</dbReference>
<dbReference type="Gene3D" id="3.40.850.10">
    <property type="entry name" value="Kinesin motor domain"/>
    <property type="match status" value="1"/>
</dbReference>
<feature type="domain" description="Kinesin motor" evidence="4">
    <location>
        <begin position="31"/>
        <end position="373"/>
    </location>
</feature>
<dbReference type="AlphaFoldDB" id="A0A9Q0KKQ3"/>
<dbReference type="OrthoDB" id="3176171at2759"/>
<evidence type="ECO:0000256" key="2">
    <source>
        <dbReference type="PROSITE-ProRule" id="PRU00283"/>
    </source>
</evidence>
<protein>
    <recommendedName>
        <fullName evidence="4">Kinesin motor domain-containing protein</fullName>
    </recommendedName>
</protein>
<feature type="binding site" evidence="2">
    <location>
        <begin position="130"/>
        <end position="137"/>
    </location>
    <ligand>
        <name>ATP</name>
        <dbReference type="ChEBI" id="CHEBI:30616"/>
    </ligand>
</feature>
<evidence type="ECO:0000256" key="3">
    <source>
        <dbReference type="SAM" id="Coils"/>
    </source>
</evidence>
<keyword evidence="1 2" id="KW-0505">Motor protein</keyword>
<keyword evidence="3" id="KW-0175">Coiled coil</keyword>
<dbReference type="InterPro" id="IPR001752">
    <property type="entry name" value="Kinesin_motor_dom"/>
</dbReference>
<dbReference type="GO" id="GO:0007018">
    <property type="term" value="P:microtubule-based movement"/>
    <property type="evidence" value="ECO:0007669"/>
    <property type="project" value="InterPro"/>
</dbReference>
<feature type="coiled-coil region" evidence="3">
    <location>
        <begin position="72"/>
        <end position="106"/>
    </location>
</feature>
<reference evidence="5" key="1">
    <citation type="journal article" date="2023" name="Plant J.">
        <title>The genome of the king protea, Protea cynaroides.</title>
        <authorList>
            <person name="Chang J."/>
            <person name="Duong T.A."/>
            <person name="Schoeman C."/>
            <person name="Ma X."/>
            <person name="Roodt D."/>
            <person name="Barker N."/>
            <person name="Li Z."/>
            <person name="Van de Peer Y."/>
            <person name="Mizrachi E."/>
        </authorList>
    </citation>
    <scope>NUCLEOTIDE SEQUENCE</scope>
    <source>
        <tissue evidence="5">Young leaves</tissue>
    </source>
</reference>
<dbReference type="PROSITE" id="PS50067">
    <property type="entry name" value="KINESIN_MOTOR_2"/>
    <property type="match status" value="1"/>
</dbReference>
<dbReference type="InterPro" id="IPR027640">
    <property type="entry name" value="Kinesin-like_fam"/>
</dbReference>
<comment type="similarity">
    <text evidence="2">Belongs to the TRAFAC class myosin-kinesin ATPase superfamily. Kinesin family.</text>
</comment>
<comment type="caution">
    <text evidence="5">The sequence shown here is derived from an EMBL/GenBank/DDBJ whole genome shotgun (WGS) entry which is preliminary data.</text>
</comment>
<dbReference type="InterPro" id="IPR036961">
    <property type="entry name" value="Kinesin_motor_dom_sf"/>
</dbReference>